<reference evidence="2" key="1">
    <citation type="submission" date="2022-04" db="EMBL/GenBank/DDBJ databases">
        <title>Carnegiea gigantea Genome sequencing and assembly v2.</title>
        <authorList>
            <person name="Copetti D."/>
            <person name="Sanderson M.J."/>
            <person name="Burquez A."/>
            <person name="Wojciechowski M.F."/>
        </authorList>
    </citation>
    <scope>NUCLEOTIDE SEQUENCE</scope>
    <source>
        <strain evidence="2">SGP5-SGP5p</strain>
        <tissue evidence="2">Aerial part</tissue>
    </source>
</reference>
<dbReference type="Pfam" id="PF13668">
    <property type="entry name" value="Ferritin_2"/>
    <property type="match status" value="2"/>
</dbReference>
<dbReference type="PANTHER" id="PTHR31694:SF12">
    <property type="entry name" value="DESICCATION-LIKE PROTEIN"/>
    <property type="match status" value="1"/>
</dbReference>
<comment type="caution">
    <text evidence="2">The sequence shown here is derived from an EMBL/GenBank/DDBJ whole genome shotgun (WGS) entry which is preliminary data.</text>
</comment>
<organism evidence="2 3">
    <name type="scientific">Carnegiea gigantea</name>
    <dbReference type="NCBI Taxonomy" id="171969"/>
    <lineage>
        <taxon>Eukaryota</taxon>
        <taxon>Viridiplantae</taxon>
        <taxon>Streptophyta</taxon>
        <taxon>Embryophyta</taxon>
        <taxon>Tracheophyta</taxon>
        <taxon>Spermatophyta</taxon>
        <taxon>Magnoliopsida</taxon>
        <taxon>eudicotyledons</taxon>
        <taxon>Gunneridae</taxon>
        <taxon>Pentapetalae</taxon>
        <taxon>Caryophyllales</taxon>
        <taxon>Cactineae</taxon>
        <taxon>Cactaceae</taxon>
        <taxon>Cactoideae</taxon>
        <taxon>Echinocereeae</taxon>
        <taxon>Carnegiea</taxon>
    </lineage>
</organism>
<dbReference type="AlphaFoldDB" id="A0A9Q1QK80"/>
<dbReference type="InterPro" id="IPR052965">
    <property type="entry name" value="Pigment-catalase-like"/>
</dbReference>
<protein>
    <recommendedName>
        <fullName evidence="4">Desiccation-related protein PCC13-62</fullName>
    </recommendedName>
</protein>
<evidence type="ECO:0000313" key="3">
    <source>
        <dbReference type="Proteomes" id="UP001153076"/>
    </source>
</evidence>
<keyword evidence="1" id="KW-0732">Signal</keyword>
<dbReference type="PANTHER" id="PTHR31694">
    <property type="entry name" value="DESICCATION-LIKE PROTEIN"/>
    <property type="match status" value="1"/>
</dbReference>
<feature type="signal peptide" evidence="1">
    <location>
        <begin position="1"/>
        <end position="26"/>
    </location>
</feature>
<gene>
    <name evidence="2" type="ORF">Cgig2_024508</name>
</gene>
<evidence type="ECO:0008006" key="4">
    <source>
        <dbReference type="Google" id="ProtNLM"/>
    </source>
</evidence>
<evidence type="ECO:0000256" key="1">
    <source>
        <dbReference type="SAM" id="SignalP"/>
    </source>
</evidence>
<feature type="chain" id="PRO_5040111113" description="Desiccation-related protein PCC13-62" evidence="1">
    <location>
        <begin position="27"/>
        <end position="601"/>
    </location>
</feature>
<sequence>MAFPITSSFTITFISTLLLLFKASISLNNTWDVDEHWTMSKEGSIPTSDADLLEFALNLEYLEAEFFLWGSVGHGLDQIDPTLAEGGPQPYGAQKASLDNVTQDVIYQFALQEVGHLRAIKKTVKGFPRPLLNLSASNFASVIDSAFETHLRPPFNPYANSTNFLIASYLIPYVGLTGYVGAIPKLQSPAAKKLVAGLLAVEAGQDAVIRTLLYERRAQSVGLYQRKVEWFANTISKLRNKLGKGGLKDEGLLVPPKVGAEGKVGGNILAGDKYSLGYPRTPEEILRIVYGSGDEKKVGGFFPKGAKGKIAKSHYDNVNSLNHKHKRSKKGSIPSLDVDLLEFPLNLEYLEAEFFLWGSVGYGLDKVDPKLANGGDAPFGAQKAFLDPVTRDVIYQFGLQEVGHLRAIKKTVKGFPRPLLNMSASHFANVIDEAFGYALKPPFNPYANSINFLLASYLIPYVGLTGYVGAADKLQSPPAKKLVAGLLAVESGQDAIIRGLLYDRRLQKVAPYGITVQEFTDKISKLRNKLGKAGTKDVGLGSAHDMSKGKGGILAGDEHAVGYPRSPEQILRIVYGSGDEKTTGGFYPEGAYGKIAQHYHK</sequence>
<dbReference type="EMBL" id="JAKOGI010000079">
    <property type="protein sequence ID" value="KAJ8445302.1"/>
    <property type="molecule type" value="Genomic_DNA"/>
</dbReference>
<name>A0A9Q1QK80_9CARY</name>
<accession>A0A9Q1QK80</accession>
<dbReference type="OrthoDB" id="1932881at2759"/>
<keyword evidence="3" id="KW-1185">Reference proteome</keyword>
<proteinExistence type="predicted"/>
<dbReference type="Proteomes" id="UP001153076">
    <property type="component" value="Unassembled WGS sequence"/>
</dbReference>
<evidence type="ECO:0000313" key="2">
    <source>
        <dbReference type="EMBL" id="KAJ8445302.1"/>
    </source>
</evidence>